<dbReference type="GO" id="GO:0016491">
    <property type="term" value="F:oxidoreductase activity"/>
    <property type="evidence" value="ECO:0007669"/>
    <property type="project" value="UniProtKB-KW"/>
</dbReference>
<dbReference type="EMBL" id="FMBM01000002">
    <property type="protein sequence ID" value="SCC81297.1"/>
    <property type="molecule type" value="Genomic_DNA"/>
</dbReference>
<name>A0A0P7XAT4_9HYPH</name>
<evidence type="ECO:0000313" key="4">
    <source>
        <dbReference type="Proteomes" id="UP000050497"/>
    </source>
</evidence>
<evidence type="ECO:0000313" key="3">
    <source>
        <dbReference type="EMBL" id="SCC81297.1"/>
    </source>
</evidence>
<organism evidence="2 4">
    <name type="scientific">Saliniramus fredricksonii</name>
    <dbReference type="NCBI Taxonomy" id="1653334"/>
    <lineage>
        <taxon>Bacteria</taxon>
        <taxon>Pseudomonadati</taxon>
        <taxon>Pseudomonadota</taxon>
        <taxon>Alphaproteobacteria</taxon>
        <taxon>Hyphomicrobiales</taxon>
        <taxon>Salinarimonadaceae</taxon>
        <taxon>Saliniramus</taxon>
    </lineage>
</organism>
<dbReference type="GO" id="GO:0045271">
    <property type="term" value="C:respiratory chain complex I"/>
    <property type="evidence" value="ECO:0007669"/>
    <property type="project" value="InterPro"/>
</dbReference>
<proteinExistence type="predicted"/>
<keyword evidence="5" id="KW-1185">Reference proteome</keyword>
<feature type="region of interest" description="Disordered" evidence="1">
    <location>
        <begin position="107"/>
        <end position="138"/>
    </location>
</feature>
<dbReference type="Proteomes" id="UP000050497">
    <property type="component" value="Unassembled WGS sequence"/>
</dbReference>
<sequence>MTLKEFFTQFFTWWNGQTLNTRFHTWRHGELIGEDEFGNRYYRTKGGARDPALGYERRWVIYNGLAELSRVPPGWRGWLAHTYATAPSQEDYAPREWQKLGAENHTGTAQAYRPQGSILTPEERPKATGDYAAWSPGD</sequence>
<reference evidence="2 4" key="1">
    <citation type="submission" date="2015-09" db="EMBL/GenBank/DDBJ databases">
        <title>Identification and resolution of microdiversity through metagenomic sequencing of parallel consortia.</title>
        <authorList>
            <person name="Nelson W.C."/>
            <person name="Romine M.F."/>
            <person name="Lindemann S.R."/>
        </authorList>
    </citation>
    <scope>NUCLEOTIDE SEQUENCE [LARGE SCALE GENOMIC DNA]</scope>
    <source>
        <strain evidence="2">HL-109</strain>
    </source>
</reference>
<dbReference type="PANTHER" id="PTHR12910:SF2">
    <property type="entry name" value="NADH DEHYDROGENASE [UBIQUINONE] 1 ALPHA SUBCOMPLEX SUBUNIT 12"/>
    <property type="match status" value="1"/>
</dbReference>
<protein>
    <submittedName>
        <fullName evidence="2">NADH dehydrogenase</fullName>
        <ecNumber evidence="2">1.6.99.3</ecNumber>
    </submittedName>
    <submittedName>
        <fullName evidence="3">NADH:ubiquinone oxidoreductase subunit</fullName>
    </submittedName>
</protein>
<dbReference type="GO" id="GO:0006979">
    <property type="term" value="P:response to oxidative stress"/>
    <property type="evidence" value="ECO:0007669"/>
    <property type="project" value="TreeGrafter"/>
</dbReference>
<keyword evidence="2" id="KW-0560">Oxidoreductase</keyword>
<dbReference type="EMBL" id="LJSX01000002">
    <property type="protein sequence ID" value="KPQ12395.1"/>
    <property type="molecule type" value="Genomic_DNA"/>
</dbReference>
<dbReference type="Proteomes" id="UP000182800">
    <property type="component" value="Unassembled WGS sequence"/>
</dbReference>
<dbReference type="PATRIC" id="fig|1653334.4.peg.953"/>
<dbReference type="AlphaFoldDB" id="A0A0P7XAT4"/>
<dbReference type="PANTHER" id="PTHR12910">
    <property type="entry name" value="NADH-UBIQUINONE OXIDOREDUCTASE SUBUNIT B17.2"/>
    <property type="match status" value="1"/>
</dbReference>
<reference evidence="3 5" key="2">
    <citation type="submission" date="2016-08" db="EMBL/GenBank/DDBJ databases">
        <authorList>
            <person name="Varghese N."/>
            <person name="Submissions Spin"/>
        </authorList>
    </citation>
    <scope>NUCLEOTIDE SEQUENCE [LARGE SCALE GENOMIC DNA]</scope>
    <source>
        <strain evidence="3 5">HL-109</strain>
    </source>
</reference>
<comment type="caution">
    <text evidence="2">The sequence shown here is derived from an EMBL/GenBank/DDBJ whole genome shotgun (WGS) entry which is preliminary data.</text>
</comment>
<dbReference type="STRING" id="1653334.GA0071312_2233"/>
<accession>A0A0P7XAT4</accession>
<dbReference type="NCBIfam" id="NF006040">
    <property type="entry name" value="PRK08183.1"/>
    <property type="match status" value="1"/>
</dbReference>
<evidence type="ECO:0000313" key="5">
    <source>
        <dbReference type="Proteomes" id="UP000182800"/>
    </source>
</evidence>
<gene>
    <name evidence="3" type="ORF">GA0071312_2233</name>
    <name evidence="2" type="ORF">HLUCCO17_02180</name>
</gene>
<evidence type="ECO:0000313" key="2">
    <source>
        <dbReference type="EMBL" id="KPQ12395.1"/>
    </source>
</evidence>
<evidence type="ECO:0000256" key="1">
    <source>
        <dbReference type="SAM" id="MobiDB-lite"/>
    </source>
</evidence>
<dbReference type="Pfam" id="PF05071">
    <property type="entry name" value="NDUFA12"/>
    <property type="match status" value="1"/>
</dbReference>
<dbReference type="EC" id="1.6.99.3" evidence="2"/>
<dbReference type="InterPro" id="IPR007763">
    <property type="entry name" value="NDUFA12"/>
</dbReference>